<evidence type="ECO:0000313" key="7">
    <source>
        <dbReference type="Proteomes" id="UP001556118"/>
    </source>
</evidence>
<dbReference type="InterPro" id="IPR011701">
    <property type="entry name" value="MFS"/>
</dbReference>
<reference evidence="6 7" key="1">
    <citation type="submission" date="2024-06" db="EMBL/GenBank/DDBJ databases">
        <title>Novosphingobium rhizovicinus M1R2S20.</title>
        <authorList>
            <person name="Sun J.-Q."/>
        </authorList>
    </citation>
    <scope>NUCLEOTIDE SEQUENCE [LARGE SCALE GENOMIC DNA]</scope>
    <source>
        <strain evidence="6 7">M1R2S20</strain>
    </source>
</reference>
<evidence type="ECO:0000256" key="1">
    <source>
        <dbReference type="ARBA" id="ARBA00022692"/>
    </source>
</evidence>
<dbReference type="PROSITE" id="PS50850">
    <property type="entry name" value="MFS"/>
    <property type="match status" value="1"/>
</dbReference>
<name>A0ABV3RCD0_9SPHN</name>
<dbReference type="EMBL" id="JBFNXR010000046">
    <property type="protein sequence ID" value="MEW9855756.1"/>
    <property type="molecule type" value="Genomic_DNA"/>
</dbReference>
<feature type="transmembrane region" description="Helical" evidence="4">
    <location>
        <begin position="77"/>
        <end position="97"/>
    </location>
</feature>
<keyword evidence="1 4" id="KW-0812">Transmembrane</keyword>
<evidence type="ECO:0000256" key="3">
    <source>
        <dbReference type="ARBA" id="ARBA00023136"/>
    </source>
</evidence>
<dbReference type="Pfam" id="PF07690">
    <property type="entry name" value="MFS_1"/>
    <property type="match status" value="1"/>
</dbReference>
<feature type="transmembrane region" description="Helical" evidence="4">
    <location>
        <begin position="46"/>
        <end position="65"/>
    </location>
</feature>
<evidence type="ECO:0000256" key="2">
    <source>
        <dbReference type="ARBA" id="ARBA00022989"/>
    </source>
</evidence>
<dbReference type="Proteomes" id="UP001556118">
    <property type="component" value="Unassembled WGS sequence"/>
</dbReference>
<dbReference type="InterPro" id="IPR050327">
    <property type="entry name" value="Proton-linked_MCT"/>
</dbReference>
<feature type="transmembrane region" description="Helical" evidence="4">
    <location>
        <begin position="103"/>
        <end position="126"/>
    </location>
</feature>
<dbReference type="PANTHER" id="PTHR11360:SF290">
    <property type="entry name" value="MONOCARBOXYLATE MFS PERMEASE"/>
    <property type="match status" value="1"/>
</dbReference>
<sequence>MKPDFWIGWRQVFASMVLLAVGAATIASAYSVVAVPLAKEFNPSRMVLMLAMTVMSLVSAMLSPVLGAKMDTLPIRLITATGTASLVAGYVSLSFATSFNQVLLAYGLLMAAANVLVGPMAASVLISRWFVRTRGWALGLAISGVAIGGLVFPPLIQLLLDAFDWRTSFRIMAAVIALLMFPAVAMLVDRPSDRGLLPDGDTQMPIARRDGEASSVLSSRTIVSSSSFWLLAVSFGIVLAGMKGMVTNLVPIALDQGIGAQSAALLISIFAASGFIAKLGFAAFADRVGSRLLVIASLTGFGLGCATLVGAEHGYAVIAIGVALLGFFGGLVVPLQGLIVPDLFGQASIGRATGLLNLVILVALLITPPLFGMIFDLTGNYDTAFLTFGILASVCVLVLLKAQLKTTTA</sequence>
<protein>
    <submittedName>
        <fullName evidence="6">MFS transporter</fullName>
    </submittedName>
</protein>
<gene>
    <name evidence="6" type="ORF">ABUH87_11435</name>
</gene>
<feature type="transmembrane region" description="Helical" evidence="4">
    <location>
        <begin position="352"/>
        <end position="371"/>
    </location>
</feature>
<feature type="transmembrane region" description="Helical" evidence="4">
    <location>
        <begin position="12"/>
        <end position="34"/>
    </location>
</feature>
<dbReference type="SUPFAM" id="SSF103473">
    <property type="entry name" value="MFS general substrate transporter"/>
    <property type="match status" value="1"/>
</dbReference>
<feature type="transmembrane region" description="Helical" evidence="4">
    <location>
        <begin position="317"/>
        <end position="340"/>
    </location>
</feature>
<feature type="transmembrane region" description="Helical" evidence="4">
    <location>
        <begin position="228"/>
        <end position="246"/>
    </location>
</feature>
<feature type="domain" description="Major facilitator superfamily (MFS) profile" evidence="5">
    <location>
        <begin position="8"/>
        <end position="407"/>
    </location>
</feature>
<dbReference type="InterPro" id="IPR020846">
    <property type="entry name" value="MFS_dom"/>
</dbReference>
<dbReference type="RefSeq" id="WP_367773667.1">
    <property type="nucleotide sequence ID" value="NZ_JBFNXR010000046.1"/>
</dbReference>
<keyword evidence="2 4" id="KW-1133">Transmembrane helix</keyword>
<dbReference type="InterPro" id="IPR036259">
    <property type="entry name" value="MFS_trans_sf"/>
</dbReference>
<comment type="caution">
    <text evidence="6">The sequence shown here is derived from an EMBL/GenBank/DDBJ whole genome shotgun (WGS) entry which is preliminary data.</text>
</comment>
<feature type="transmembrane region" description="Helical" evidence="4">
    <location>
        <begin position="383"/>
        <end position="400"/>
    </location>
</feature>
<proteinExistence type="predicted"/>
<evidence type="ECO:0000313" key="6">
    <source>
        <dbReference type="EMBL" id="MEW9855756.1"/>
    </source>
</evidence>
<keyword evidence="3 4" id="KW-0472">Membrane</keyword>
<dbReference type="PANTHER" id="PTHR11360">
    <property type="entry name" value="MONOCARBOXYLATE TRANSPORTER"/>
    <property type="match status" value="1"/>
</dbReference>
<evidence type="ECO:0000259" key="5">
    <source>
        <dbReference type="PROSITE" id="PS50850"/>
    </source>
</evidence>
<feature type="transmembrane region" description="Helical" evidence="4">
    <location>
        <begin position="258"/>
        <end position="280"/>
    </location>
</feature>
<dbReference type="Gene3D" id="1.20.1250.20">
    <property type="entry name" value="MFS general substrate transporter like domains"/>
    <property type="match status" value="2"/>
</dbReference>
<evidence type="ECO:0000256" key="4">
    <source>
        <dbReference type="SAM" id="Phobius"/>
    </source>
</evidence>
<keyword evidence="7" id="KW-1185">Reference proteome</keyword>
<organism evidence="6 7">
    <name type="scientific">Novosphingobium rhizovicinum</name>
    <dbReference type="NCBI Taxonomy" id="3228928"/>
    <lineage>
        <taxon>Bacteria</taxon>
        <taxon>Pseudomonadati</taxon>
        <taxon>Pseudomonadota</taxon>
        <taxon>Alphaproteobacteria</taxon>
        <taxon>Sphingomonadales</taxon>
        <taxon>Sphingomonadaceae</taxon>
        <taxon>Novosphingobium</taxon>
    </lineage>
</organism>
<feature type="transmembrane region" description="Helical" evidence="4">
    <location>
        <begin position="138"/>
        <end position="156"/>
    </location>
</feature>
<accession>A0ABV3RCD0</accession>
<feature type="transmembrane region" description="Helical" evidence="4">
    <location>
        <begin position="292"/>
        <end position="311"/>
    </location>
</feature>
<feature type="transmembrane region" description="Helical" evidence="4">
    <location>
        <begin position="168"/>
        <end position="188"/>
    </location>
</feature>